<keyword evidence="3" id="KW-1185">Reference proteome</keyword>
<dbReference type="GO" id="GO:0035869">
    <property type="term" value="C:ciliary transition zone"/>
    <property type="evidence" value="ECO:0007669"/>
    <property type="project" value="TreeGrafter"/>
</dbReference>
<dbReference type="AlphaFoldDB" id="A0A9W7LFK7"/>
<dbReference type="OrthoDB" id="10265679at2759"/>
<feature type="region of interest" description="Disordered" evidence="1">
    <location>
        <begin position="496"/>
        <end position="520"/>
    </location>
</feature>
<dbReference type="GO" id="GO:0007018">
    <property type="term" value="P:microtubule-based movement"/>
    <property type="evidence" value="ECO:0007669"/>
    <property type="project" value="TreeGrafter"/>
</dbReference>
<evidence type="ECO:0008006" key="4">
    <source>
        <dbReference type="Google" id="ProtNLM"/>
    </source>
</evidence>
<gene>
    <name evidence="2" type="ORF">TrCOL_g3960</name>
</gene>
<dbReference type="InterPro" id="IPR011989">
    <property type="entry name" value="ARM-like"/>
</dbReference>
<accession>A0A9W7LFK7</accession>
<dbReference type="SUPFAM" id="SSF48371">
    <property type="entry name" value="ARM repeat"/>
    <property type="match status" value="1"/>
</dbReference>
<dbReference type="Gene3D" id="1.25.10.10">
    <property type="entry name" value="Leucine-rich Repeat Variant"/>
    <property type="match status" value="1"/>
</dbReference>
<dbReference type="InterPro" id="IPR016024">
    <property type="entry name" value="ARM-type_fold"/>
</dbReference>
<dbReference type="Pfam" id="PF05804">
    <property type="entry name" value="KAP"/>
    <property type="match status" value="2"/>
</dbReference>
<dbReference type="SMART" id="SM01297">
    <property type="entry name" value="KAP"/>
    <property type="match status" value="1"/>
</dbReference>
<dbReference type="InterPro" id="IPR008658">
    <property type="entry name" value="KAP3"/>
</dbReference>
<protein>
    <recommendedName>
        <fullName evidence="4">Kinesin-associated protein 3</fullName>
    </recommendedName>
</protein>
<comment type="caution">
    <text evidence="2">The sequence shown here is derived from an EMBL/GenBank/DDBJ whole genome shotgun (WGS) entry which is preliminary data.</text>
</comment>
<reference evidence="3" key="1">
    <citation type="journal article" date="2023" name="Commun. Biol.">
        <title>Genome analysis of Parmales, the sister group of diatoms, reveals the evolutionary specialization of diatoms from phago-mixotrophs to photoautotrophs.</title>
        <authorList>
            <person name="Ban H."/>
            <person name="Sato S."/>
            <person name="Yoshikawa S."/>
            <person name="Yamada K."/>
            <person name="Nakamura Y."/>
            <person name="Ichinomiya M."/>
            <person name="Sato N."/>
            <person name="Blanc-Mathieu R."/>
            <person name="Endo H."/>
            <person name="Kuwata A."/>
            <person name="Ogata H."/>
        </authorList>
    </citation>
    <scope>NUCLEOTIDE SEQUENCE [LARGE SCALE GENOMIC DNA]</scope>
</reference>
<sequence length="830" mass="94752">MTKKVRTGNLSLDPYEHAIVVEYEVTQMDSETGQMETTQKETKVRLKTIKSGANLSKLANDIVNKCKYISDKHFDQVEQLVHDLKRRQNADDEEEVPQYDQDDVSMDRIDDYMEMLYGGEDDMQEKIKGSNNILKLCSKVGNLEQLIQNMQLMSLLSRVFAEDFKRNNELSFNLCRVFLSFSNFMEMHSILANYRIGALTMKVVELELKRTRHKAEERQKAMEDMVEISKKQELKDAILARRQDKIIFVALHLLINLAEDVSVEKKMVKKNLVQMLTENLSRRTPDCLMLILTFLRKLSIFSENKTIMADSEVGTIYQLSKFLPCSHDKLTQATLRLLFNLSFDEDCRRAMVEAGMLPKLVNLLKKAPFRAKTIRLLYHLSADDKTKRLLSKTECVPIVMQLVINFPHDIVARELAALTVNISLDSKCAQQMTEHRGLQHLMQRVGDFGDVLLAKVVRNISQWTLGEQRLITHMTEHVANLKSEIKRQKKAQRAIDNLANGGKPEEEKFGEDDESDEDDEAYANLPRIPSYQQKRLWGEHIKPLIKMALDCDSHDLLIELLGTIGNMTEMDLPKGKKWSTLIKDYNLCSFLGKLLVPGMSQNDVVLEVVILLGQMCIDEKSSVLIASSSLIRALHDMWQDKNDDSEIVLQLLHTFYRFLHFQETREELLYSTESMADICDCVGSKSRAIRVNADKCLEMILEYDRNEAGEIGELGAQVRRRRFLAHNKEWMEEEGDRGGREDRVFRHGGGRMMMDSDDELMGGATGDDWRRDDDDDDDDDKDDNGEYAGYGGAHNFVTGSGQKVAFDTSGLSSGDGGEGSRDAEYGGWGQ</sequence>
<evidence type="ECO:0000313" key="3">
    <source>
        <dbReference type="Proteomes" id="UP001165065"/>
    </source>
</evidence>
<dbReference type="GO" id="GO:0016939">
    <property type="term" value="C:kinesin II complex"/>
    <property type="evidence" value="ECO:0007669"/>
    <property type="project" value="TreeGrafter"/>
</dbReference>
<dbReference type="GO" id="GO:0044782">
    <property type="term" value="P:cilium organization"/>
    <property type="evidence" value="ECO:0007669"/>
    <property type="project" value="TreeGrafter"/>
</dbReference>
<dbReference type="SMART" id="SM00185">
    <property type="entry name" value="ARM"/>
    <property type="match status" value="2"/>
</dbReference>
<dbReference type="PANTHER" id="PTHR15605:SF2">
    <property type="entry name" value="KINESIN-ASSOCIATED PROTEIN 3"/>
    <property type="match status" value="1"/>
</dbReference>
<dbReference type="GO" id="GO:0019894">
    <property type="term" value="F:kinesin binding"/>
    <property type="evidence" value="ECO:0007669"/>
    <property type="project" value="InterPro"/>
</dbReference>
<name>A0A9W7LFK7_9STRA</name>
<proteinExistence type="predicted"/>
<feature type="compositionally biased region" description="Acidic residues" evidence="1">
    <location>
        <begin position="773"/>
        <end position="785"/>
    </location>
</feature>
<feature type="region of interest" description="Disordered" evidence="1">
    <location>
        <begin position="732"/>
        <end position="830"/>
    </location>
</feature>
<organism evidence="2 3">
    <name type="scientific">Triparma columacea</name>
    <dbReference type="NCBI Taxonomy" id="722753"/>
    <lineage>
        <taxon>Eukaryota</taxon>
        <taxon>Sar</taxon>
        <taxon>Stramenopiles</taxon>
        <taxon>Ochrophyta</taxon>
        <taxon>Bolidophyceae</taxon>
        <taxon>Parmales</taxon>
        <taxon>Triparmaceae</taxon>
        <taxon>Triparma</taxon>
    </lineage>
</organism>
<evidence type="ECO:0000313" key="2">
    <source>
        <dbReference type="EMBL" id="GMI48639.1"/>
    </source>
</evidence>
<dbReference type="Proteomes" id="UP001165065">
    <property type="component" value="Unassembled WGS sequence"/>
</dbReference>
<dbReference type="EMBL" id="BRYA01000414">
    <property type="protein sequence ID" value="GMI48639.1"/>
    <property type="molecule type" value="Genomic_DNA"/>
</dbReference>
<feature type="compositionally biased region" description="Basic and acidic residues" evidence="1">
    <location>
        <begin position="732"/>
        <end position="745"/>
    </location>
</feature>
<dbReference type="PANTHER" id="PTHR15605">
    <property type="entry name" value="KINESIN-ASSOCIATED PROTEINS"/>
    <property type="match status" value="1"/>
</dbReference>
<feature type="compositionally biased region" description="Acidic residues" evidence="1">
    <location>
        <begin position="508"/>
        <end position="520"/>
    </location>
</feature>
<dbReference type="InterPro" id="IPR000225">
    <property type="entry name" value="Armadillo"/>
</dbReference>
<dbReference type="GO" id="GO:0005930">
    <property type="term" value="C:axoneme"/>
    <property type="evidence" value="ECO:0007669"/>
    <property type="project" value="TreeGrafter"/>
</dbReference>
<evidence type="ECO:0000256" key="1">
    <source>
        <dbReference type="SAM" id="MobiDB-lite"/>
    </source>
</evidence>